<accession>A0ACC2Z776</accession>
<keyword evidence="2" id="KW-1185">Reference proteome</keyword>
<evidence type="ECO:0000313" key="2">
    <source>
        <dbReference type="Proteomes" id="UP001172680"/>
    </source>
</evidence>
<organism evidence="1 2">
    <name type="scientific">Coniosporium tulheliwenetii</name>
    <dbReference type="NCBI Taxonomy" id="3383036"/>
    <lineage>
        <taxon>Eukaryota</taxon>
        <taxon>Fungi</taxon>
        <taxon>Dikarya</taxon>
        <taxon>Ascomycota</taxon>
        <taxon>Pezizomycotina</taxon>
        <taxon>Dothideomycetes</taxon>
        <taxon>Dothideomycetes incertae sedis</taxon>
        <taxon>Coniosporium</taxon>
    </lineage>
</organism>
<comment type="caution">
    <text evidence="1">The sequence shown here is derived from an EMBL/GenBank/DDBJ whole genome shotgun (WGS) entry which is preliminary data.</text>
</comment>
<evidence type="ECO:0000313" key="1">
    <source>
        <dbReference type="EMBL" id="KAJ9643493.1"/>
    </source>
</evidence>
<proteinExistence type="predicted"/>
<name>A0ACC2Z776_9PEZI</name>
<sequence>MAIILVAFALNYGLASRGLVKSITAVPVQRNRQPRLNLRIEVQRLVPFLKNRIREVPVESVTQPVQGTFQLLAIEAAYNKEVLRRVKLGPGNESMLIRPFTRFGRFVSRSAWKFWQYNKAVAGGQGFAPLYVKGDKLQLKIDGSGWFLDGGKDR</sequence>
<reference evidence="1" key="1">
    <citation type="submission" date="2022-10" db="EMBL/GenBank/DDBJ databases">
        <title>Culturing micro-colonial fungi from biological soil crusts in the Mojave desert and describing Neophaeococcomyces mojavensis, and introducing the new genera and species Taxawa tesnikishii.</title>
        <authorList>
            <person name="Kurbessoian T."/>
            <person name="Stajich J.E."/>
        </authorList>
    </citation>
    <scope>NUCLEOTIDE SEQUENCE</scope>
    <source>
        <strain evidence="1">JES_115</strain>
    </source>
</reference>
<gene>
    <name evidence="1" type="ORF">H2199_004172</name>
</gene>
<dbReference type="Proteomes" id="UP001172680">
    <property type="component" value="Unassembled WGS sequence"/>
</dbReference>
<protein>
    <submittedName>
        <fullName evidence="1">Uncharacterized protein</fullName>
    </submittedName>
</protein>
<dbReference type="EMBL" id="JAPDRP010000011">
    <property type="protein sequence ID" value="KAJ9643493.1"/>
    <property type="molecule type" value="Genomic_DNA"/>
</dbReference>